<dbReference type="Proteomes" id="UP001234989">
    <property type="component" value="Chromosome 7"/>
</dbReference>
<dbReference type="GO" id="GO:0000785">
    <property type="term" value="C:chromatin"/>
    <property type="evidence" value="ECO:0007669"/>
    <property type="project" value="TreeGrafter"/>
</dbReference>
<evidence type="ECO:0000313" key="4">
    <source>
        <dbReference type="Proteomes" id="UP001234989"/>
    </source>
</evidence>
<dbReference type="GO" id="GO:0007062">
    <property type="term" value="P:sister chromatid cohesion"/>
    <property type="evidence" value="ECO:0007669"/>
    <property type="project" value="TreeGrafter"/>
</dbReference>
<keyword evidence="4" id="KW-1185">Reference proteome</keyword>
<accession>A0AAF0ZE70</accession>
<feature type="domain" description="CG-1" evidence="2">
    <location>
        <begin position="368"/>
        <end position="490"/>
    </location>
</feature>
<dbReference type="AlphaFoldDB" id="A0AAF0ZE70"/>
<dbReference type="GO" id="GO:0008278">
    <property type="term" value="C:cohesin complex"/>
    <property type="evidence" value="ECO:0007669"/>
    <property type="project" value="TreeGrafter"/>
</dbReference>
<reference evidence="3" key="1">
    <citation type="submission" date="2023-08" db="EMBL/GenBank/DDBJ databases">
        <title>A de novo genome assembly of Solanum verrucosum Schlechtendal, a Mexican diploid species geographically isolated from the other diploid A-genome species in potato relatives.</title>
        <authorList>
            <person name="Hosaka K."/>
        </authorList>
    </citation>
    <scope>NUCLEOTIDE SEQUENCE</scope>
    <source>
        <tissue evidence="3">Young leaves</tissue>
    </source>
</reference>
<dbReference type="InterPro" id="IPR005559">
    <property type="entry name" value="CG-1_dom"/>
</dbReference>
<dbReference type="PROSITE" id="PS51437">
    <property type="entry name" value="CG_1"/>
    <property type="match status" value="1"/>
</dbReference>
<dbReference type="InterPro" id="IPR039662">
    <property type="entry name" value="Cohesin_Scc3/SA"/>
</dbReference>
<dbReference type="PANTHER" id="PTHR11199">
    <property type="entry name" value="STROMAL ANTIGEN"/>
    <property type="match status" value="1"/>
</dbReference>
<evidence type="ECO:0000256" key="1">
    <source>
        <dbReference type="SAM" id="MobiDB-lite"/>
    </source>
</evidence>
<dbReference type="GO" id="GO:0005634">
    <property type="term" value="C:nucleus"/>
    <property type="evidence" value="ECO:0007669"/>
    <property type="project" value="TreeGrafter"/>
</dbReference>
<dbReference type="PANTHER" id="PTHR11199:SF0">
    <property type="entry name" value="LD34181P-RELATED"/>
    <property type="match status" value="1"/>
</dbReference>
<protein>
    <recommendedName>
        <fullName evidence="2">CG-1 domain-containing protein</fullName>
    </recommendedName>
</protein>
<dbReference type="Pfam" id="PF24571">
    <property type="entry name" value="HEAT_SCC3-SA"/>
    <property type="match status" value="1"/>
</dbReference>
<gene>
    <name evidence="3" type="ORF">MTR67_030962</name>
</gene>
<evidence type="ECO:0000259" key="2">
    <source>
        <dbReference type="PROSITE" id="PS51437"/>
    </source>
</evidence>
<evidence type="ECO:0000313" key="3">
    <source>
        <dbReference type="EMBL" id="WMV37577.1"/>
    </source>
</evidence>
<proteinExistence type="predicted"/>
<sequence length="490" mass="56148">MCYFFITVFRKATLESSTDLWGTHQIYATEAASRPGKLMMDALISMHMELRRSYGPEESGCPQLIRWDKLELLPRVLKDIVLGSEELGLKHILSVLLEEELSAELSDELSDEDATNLIRLIFASTRKVVLEKIVPASDNKKKYYTKAQNDVFEISKRDITISMMRNYPQLPHKFMSDKAKIHYLLEIIVHMNLERDSLNRQHQNVTSTVLLKKKAFLKHGVKEALRSCVKALNFCATVSCGELQDFALNKFKGIENELVIKLKCALKEVAVCTINKLKGTVFAYTQLLWLTVHAIGFLLLNMHLHICYFLHSIIKSRSVLEQSISSFISKRSALFELLEFFLTTKSPEGLRASQRACCVISKQWWLFRKATFASTELEALEYSPDESILQKFWKLCERQLNIPGGSMFLFDCKVLQDFRKDGHHWWKKNDGETVNGTHEKMKPNSDCVSCCEPELPQAVTPHYLLSNSVLPPQTRKNHHGSRSQTPSTPE</sequence>
<dbReference type="Pfam" id="PF03859">
    <property type="entry name" value="CG-1"/>
    <property type="match status" value="1"/>
</dbReference>
<name>A0AAF0ZE70_SOLVR</name>
<dbReference type="EMBL" id="CP133618">
    <property type="protein sequence ID" value="WMV37577.1"/>
    <property type="molecule type" value="Genomic_DNA"/>
</dbReference>
<dbReference type="SMART" id="SM01076">
    <property type="entry name" value="CG-1"/>
    <property type="match status" value="1"/>
</dbReference>
<feature type="region of interest" description="Disordered" evidence="1">
    <location>
        <begin position="468"/>
        <end position="490"/>
    </location>
</feature>
<dbReference type="InterPro" id="IPR056396">
    <property type="entry name" value="HEAT_SCC3-SA"/>
</dbReference>
<organism evidence="3 4">
    <name type="scientific">Solanum verrucosum</name>
    <dbReference type="NCBI Taxonomy" id="315347"/>
    <lineage>
        <taxon>Eukaryota</taxon>
        <taxon>Viridiplantae</taxon>
        <taxon>Streptophyta</taxon>
        <taxon>Embryophyta</taxon>
        <taxon>Tracheophyta</taxon>
        <taxon>Spermatophyta</taxon>
        <taxon>Magnoliopsida</taxon>
        <taxon>eudicotyledons</taxon>
        <taxon>Gunneridae</taxon>
        <taxon>Pentapetalae</taxon>
        <taxon>asterids</taxon>
        <taxon>lamiids</taxon>
        <taxon>Solanales</taxon>
        <taxon>Solanaceae</taxon>
        <taxon>Solanoideae</taxon>
        <taxon>Solaneae</taxon>
        <taxon>Solanum</taxon>
    </lineage>
</organism>
<dbReference type="GO" id="GO:0003682">
    <property type="term" value="F:chromatin binding"/>
    <property type="evidence" value="ECO:0007669"/>
    <property type="project" value="TreeGrafter"/>
</dbReference>
<dbReference type="GO" id="GO:0003677">
    <property type="term" value="F:DNA binding"/>
    <property type="evidence" value="ECO:0007669"/>
    <property type="project" value="InterPro"/>
</dbReference>